<name>A0A6A3K2U9_9STRA</name>
<evidence type="ECO:0000313" key="3">
    <source>
        <dbReference type="EMBL" id="KAE9196047.1"/>
    </source>
</evidence>
<accession>A0A6A3K2U9</accession>
<evidence type="ECO:0000313" key="2">
    <source>
        <dbReference type="EMBL" id="KAE9090542.1"/>
    </source>
</evidence>
<protein>
    <submittedName>
        <fullName evidence="1">Uncharacterized protein</fullName>
    </submittedName>
</protein>
<dbReference type="AlphaFoldDB" id="A0A6A3K2U9"/>
<evidence type="ECO:0000313" key="8">
    <source>
        <dbReference type="Proteomes" id="UP000488956"/>
    </source>
</evidence>
<evidence type="ECO:0000313" key="4">
    <source>
        <dbReference type="EMBL" id="KAE9313508.1"/>
    </source>
</evidence>
<dbReference type="Pfam" id="PF07093">
    <property type="entry name" value="SGT1"/>
    <property type="match status" value="1"/>
</dbReference>
<dbReference type="Proteomes" id="UP000486351">
    <property type="component" value="Unassembled WGS sequence"/>
</dbReference>
<gene>
    <name evidence="3" type="ORF">PF004_g20260</name>
    <name evidence="4" type="ORF">PF008_g19718</name>
    <name evidence="2" type="ORF">PF010_g18547</name>
    <name evidence="1" type="ORF">PF011_g13570</name>
</gene>
<comment type="caution">
    <text evidence="1">The sequence shown here is derived from an EMBL/GenBank/DDBJ whole genome shotgun (WGS) entry which is preliminary data.</text>
</comment>
<dbReference type="Proteomes" id="UP000460718">
    <property type="component" value="Unassembled WGS sequence"/>
</dbReference>
<dbReference type="EMBL" id="QXGC01001788">
    <property type="protein sequence ID" value="KAE9196047.1"/>
    <property type="molecule type" value="Genomic_DNA"/>
</dbReference>
<dbReference type="EMBL" id="QXFY01001609">
    <property type="protein sequence ID" value="KAE9313508.1"/>
    <property type="molecule type" value="Genomic_DNA"/>
</dbReference>
<reference evidence="5 6" key="1">
    <citation type="submission" date="2018-09" db="EMBL/GenBank/DDBJ databases">
        <title>Genomic investigation of the strawberry pathogen Phytophthora fragariae indicates pathogenicity is determined by transcriptional variation in three key races.</title>
        <authorList>
            <person name="Adams T.M."/>
            <person name="Armitage A.D."/>
            <person name="Sobczyk M.K."/>
            <person name="Bates H.J."/>
            <person name="Dunwell J.M."/>
            <person name="Nellist C.F."/>
            <person name="Harrison R.J."/>
        </authorList>
    </citation>
    <scope>NUCLEOTIDE SEQUENCE [LARGE SCALE GENOMIC DNA]</scope>
    <source>
        <strain evidence="3 6">BC-23</strain>
        <strain evidence="4 7">NOV-77</strain>
        <strain evidence="2 8">ONT-3</strain>
        <strain evidence="1 5">SCRP245</strain>
    </source>
</reference>
<dbReference type="EMBL" id="QXFW01000842">
    <property type="protein sequence ID" value="KAE9001846.1"/>
    <property type="molecule type" value="Genomic_DNA"/>
</dbReference>
<sequence>MDWTHTNFSFHELCVGEDRNAIFTDTTQDEWVVANLTFDIAKQFPGLVARVADVDAEVLLIESAEALYP</sequence>
<dbReference type="Proteomes" id="UP000476176">
    <property type="component" value="Unassembled WGS sequence"/>
</dbReference>
<evidence type="ECO:0000313" key="1">
    <source>
        <dbReference type="EMBL" id="KAE9001846.1"/>
    </source>
</evidence>
<organism evidence="1 5">
    <name type="scientific">Phytophthora fragariae</name>
    <dbReference type="NCBI Taxonomy" id="53985"/>
    <lineage>
        <taxon>Eukaryota</taxon>
        <taxon>Sar</taxon>
        <taxon>Stramenopiles</taxon>
        <taxon>Oomycota</taxon>
        <taxon>Peronosporomycetes</taxon>
        <taxon>Peronosporales</taxon>
        <taxon>Peronosporaceae</taxon>
        <taxon>Phytophthora</taxon>
    </lineage>
</organism>
<proteinExistence type="predicted"/>
<dbReference type="InterPro" id="IPR010770">
    <property type="entry name" value="Ecd"/>
</dbReference>
<evidence type="ECO:0000313" key="5">
    <source>
        <dbReference type="Proteomes" id="UP000460718"/>
    </source>
</evidence>
<evidence type="ECO:0000313" key="6">
    <source>
        <dbReference type="Proteomes" id="UP000476176"/>
    </source>
</evidence>
<evidence type="ECO:0000313" key="7">
    <source>
        <dbReference type="Proteomes" id="UP000486351"/>
    </source>
</evidence>
<dbReference type="Proteomes" id="UP000488956">
    <property type="component" value="Unassembled WGS sequence"/>
</dbReference>
<dbReference type="EMBL" id="QXFX01001422">
    <property type="protein sequence ID" value="KAE9090542.1"/>
    <property type="molecule type" value="Genomic_DNA"/>
</dbReference>